<protein>
    <submittedName>
        <fullName evidence="1">Uncharacterized protein</fullName>
    </submittedName>
</protein>
<evidence type="ECO:0000313" key="1">
    <source>
        <dbReference type="EMBL" id="JAD59848.1"/>
    </source>
</evidence>
<dbReference type="EMBL" id="GBRH01238047">
    <property type="protein sequence ID" value="JAD59848.1"/>
    <property type="molecule type" value="Transcribed_RNA"/>
</dbReference>
<proteinExistence type="predicted"/>
<reference evidence="1" key="2">
    <citation type="journal article" date="2015" name="Data Brief">
        <title>Shoot transcriptome of the giant reed, Arundo donax.</title>
        <authorList>
            <person name="Barrero R.A."/>
            <person name="Guerrero F.D."/>
            <person name="Moolhuijzen P."/>
            <person name="Goolsby J.A."/>
            <person name="Tidwell J."/>
            <person name="Bellgard S.E."/>
            <person name="Bellgard M.I."/>
        </authorList>
    </citation>
    <scope>NUCLEOTIDE SEQUENCE</scope>
    <source>
        <tissue evidence="1">Shoot tissue taken approximately 20 cm above the soil surface</tissue>
    </source>
</reference>
<organism evidence="1">
    <name type="scientific">Arundo donax</name>
    <name type="common">Giant reed</name>
    <name type="synonym">Donax arundinaceus</name>
    <dbReference type="NCBI Taxonomy" id="35708"/>
    <lineage>
        <taxon>Eukaryota</taxon>
        <taxon>Viridiplantae</taxon>
        <taxon>Streptophyta</taxon>
        <taxon>Embryophyta</taxon>
        <taxon>Tracheophyta</taxon>
        <taxon>Spermatophyta</taxon>
        <taxon>Magnoliopsida</taxon>
        <taxon>Liliopsida</taxon>
        <taxon>Poales</taxon>
        <taxon>Poaceae</taxon>
        <taxon>PACMAD clade</taxon>
        <taxon>Arundinoideae</taxon>
        <taxon>Arundineae</taxon>
        <taxon>Arundo</taxon>
    </lineage>
</organism>
<sequence length="31" mass="3505">MLTNESSKFVSIIAQKVVDRSIILLDKLMVI</sequence>
<accession>A0A0A9BCF1</accession>
<reference evidence="1" key="1">
    <citation type="submission" date="2014-09" db="EMBL/GenBank/DDBJ databases">
        <authorList>
            <person name="Magalhaes I.L.F."/>
            <person name="Oliveira U."/>
            <person name="Santos F.R."/>
            <person name="Vidigal T.H.D.A."/>
            <person name="Brescovit A.D."/>
            <person name="Santos A.J."/>
        </authorList>
    </citation>
    <scope>NUCLEOTIDE SEQUENCE</scope>
    <source>
        <tissue evidence="1">Shoot tissue taken approximately 20 cm above the soil surface</tissue>
    </source>
</reference>
<name>A0A0A9BCF1_ARUDO</name>
<dbReference type="AlphaFoldDB" id="A0A0A9BCF1"/>